<keyword evidence="2" id="KW-1185">Reference proteome</keyword>
<name>A0A0P1AIU8_PLAHL</name>
<accession>A0A0P1AIU8</accession>
<dbReference type="AlphaFoldDB" id="A0A0P1AIU8"/>
<organism evidence="1 2">
    <name type="scientific">Plasmopara halstedii</name>
    <name type="common">Downy mildew of sunflower</name>
    <dbReference type="NCBI Taxonomy" id="4781"/>
    <lineage>
        <taxon>Eukaryota</taxon>
        <taxon>Sar</taxon>
        <taxon>Stramenopiles</taxon>
        <taxon>Oomycota</taxon>
        <taxon>Peronosporomycetes</taxon>
        <taxon>Peronosporales</taxon>
        <taxon>Peronosporaceae</taxon>
        <taxon>Plasmopara</taxon>
    </lineage>
</organism>
<proteinExistence type="predicted"/>
<reference evidence="2" key="1">
    <citation type="submission" date="2014-09" db="EMBL/GenBank/DDBJ databases">
        <authorList>
            <person name="Sharma Rahul"/>
            <person name="Thines Marco"/>
        </authorList>
    </citation>
    <scope>NUCLEOTIDE SEQUENCE [LARGE SCALE GENOMIC DNA]</scope>
</reference>
<evidence type="ECO:0000313" key="1">
    <source>
        <dbReference type="EMBL" id="CEG40666.1"/>
    </source>
</evidence>
<protein>
    <submittedName>
        <fullName evidence="1">Uncharacterized protein</fullName>
    </submittedName>
</protein>
<sequence>MGRRVREIEQGTGTLFVHRRSHLRIRMQATDAYDCNSTNDTDAATTLSRQQLRCGASGQQRLKVHAWREEFAHECCCVLLYAS</sequence>
<dbReference type="RefSeq" id="XP_024577035.1">
    <property type="nucleotide sequence ID" value="XM_024726349.1"/>
</dbReference>
<dbReference type="Proteomes" id="UP000054928">
    <property type="component" value="Unassembled WGS sequence"/>
</dbReference>
<dbReference type="EMBL" id="CCYD01000523">
    <property type="protein sequence ID" value="CEG40666.1"/>
    <property type="molecule type" value="Genomic_DNA"/>
</dbReference>
<evidence type="ECO:0000313" key="2">
    <source>
        <dbReference type="Proteomes" id="UP000054928"/>
    </source>
</evidence>
<dbReference type="GeneID" id="36405907"/>